<dbReference type="GO" id="GO:0005524">
    <property type="term" value="F:ATP binding"/>
    <property type="evidence" value="ECO:0007669"/>
    <property type="project" value="UniProtKB-KW"/>
</dbReference>
<keyword evidence="3" id="KW-0963">Cytoplasm</keyword>
<dbReference type="InterPro" id="IPR003593">
    <property type="entry name" value="AAA+_ATPase"/>
</dbReference>
<dbReference type="InterPro" id="IPR000194">
    <property type="entry name" value="ATPase_F1/V1/A1_a/bsu_nucl-bd"/>
</dbReference>
<dbReference type="HOGENOM" id="CLU_022398_5_1_4"/>
<evidence type="ECO:0000313" key="11">
    <source>
        <dbReference type="Proteomes" id="UP000019095"/>
    </source>
</evidence>
<sequence>MQTESVAVQRDPIAPILAAIAQADSRPYQGKVLEVRGLSVRAWLPGARLGEYGFIEPLLGQQQPVPVEVVGFEDDHAWLSPMAAISGVSAGSPVYRTGSAFSIGVGKGLLGSIIDAFGRHLDARKPQNTADFVLRPVNVAAPSAIHRQRIRKPLALGVRAIDGLLTVGQGQRISIQGEAGAGKSSLLASILAGTQADVIVLALIGERGREVREWAEEAMTPEIRSRTVMVVSTSDRPAMERVKAAATATCVAEYFRDAGQHVLLLVDSVTRYARAWREIGLAAGEPPTRRGFPPSMFAALPGLLERAGPGVRGSITGIYTLLTEGDGEADPVTEEVTSIVDGHIVLDAQLARRNRFPAIDILRSRSRLMDKIVSVRHLQAAVAVRESMARYREVELLMRLGEYKVGAEPKTDRAIEQHEAIERFLCQDINDVSRYAETEHLLWRLLD</sequence>
<dbReference type="GO" id="GO:0030254">
    <property type="term" value="P:protein secretion by the type III secretion system"/>
    <property type="evidence" value="ECO:0007669"/>
    <property type="project" value="InterPro"/>
</dbReference>
<organism evidence="10 11">
    <name type="scientific">Advenella mimigardefordensis (strain DSM 17166 / LMG 22922 / DPN7)</name>
    <dbReference type="NCBI Taxonomy" id="1247726"/>
    <lineage>
        <taxon>Bacteria</taxon>
        <taxon>Pseudomonadati</taxon>
        <taxon>Pseudomonadota</taxon>
        <taxon>Betaproteobacteria</taxon>
        <taxon>Burkholderiales</taxon>
        <taxon>Alcaligenaceae</taxon>
    </lineage>
</organism>
<dbReference type="Pfam" id="PF00006">
    <property type="entry name" value="ATP-synt_ab"/>
    <property type="match status" value="1"/>
</dbReference>
<dbReference type="AlphaFoldDB" id="W0P607"/>
<dbReference type="PANTHER" id="PTHR15184:SF9">
    <property type="entry name" value="SPI-1 TYPE 3 SECRETION SYSTEM ATPASE"/>
    <property type="match status" value="1"/>
</dbReference>
<proteinExistence type="predicted"/>
<evidence type="ECO:0000256" key="2">
    <source>
        <dbReference type="ARBA" id="ARBA00022448"/>
    </source>
</evidence>
<dbReference type="InterPro" id="IPR027417">
    <property type="entry name" value="P-loop_NTPase"/>
</dbReference>
<dbReference type="SUPFAM" id="SSF52540">
    <property type="entry name" value="P-loop containing nucleoside triphosphate hydrolases"/>
    <property type="match status" value="1"/>
</dbReference>
<keyword evidence="2" id="KW-0813">Transport</keyword>
<dbReference type="EMBL" id="CP003915">
    <property type="protein sequence ID" value="AHG62176.1"/>
    <property type="molecule type" value="Genomic_DNA"/>
</dbReference>
<dbReference type="GO" id="GO:0046933">
    <property type="term" value="F:proton-transporting ATP synthase activity, rotational mechanism"/>
    <property type="evidence" value="ECO:0007669"/>
    <property type="project" value="TreeGrafter"/>
</dbReference>
<dbReference type="KEGG" id="amim:MIM_c00730"/>
<reference evidence="10 11" key="1">
    <citation type="journal article" date="2014" name="Microbiology">
        <title>Unravelling the complete genome sequence of Advenella mimigardefordensis strain DPN7T and novel insights in the catabolism of the xenobiotic polythioester precursor 3,3'-dithiodipropionate.</title>
        <authorList>
            <person name="Wubbeler J.H."/>
            <person name="Hiessl S."/>
            <person name="Schuldes J."/>
            <person name="Thurmer A."/>
            <person name="Daniel R."/>
            <person name="Steinbuchel A."/>
        </authorList>
    </citation>
    <scope>NUCLEOTIDE SEQUENCE [LARGE SCALE GENOMIC DNA]</scope>
    <source>
        <strain evidence="11">DSM 17166 / LMG 22922 / DPN7</strain>
    </source>
</reference>
<name>W0P607_ADVMD</name>
<evidence type="ECO:0000256" key="7">
    <source>
        <dbReference type="ARBA" id="ARBA00022967"/>
    </source>
</evidence>
<evidence type="ECO:0000256" key="6">
    <source>
        <dbReference type="ARBA" id="ARBA00022927"/>
    </source>
</evidence>
<comment type="subcellular location">
    <subcellularLocation>
        <location evidence="1">Cytoplasm</location>
    </subcellularLocation>
</comment>
<dbReference type="eggNOG" id="COG1157">
    <property type="taxonomic scope" value="Bacteria"/>
</dbReference>
<dbReference type="CDD" id="cd01136">
    <property type="entry name" value="ATPase_flagellum-secretory_path_III"/>
    <property type="match status" value="1"/>
</dbReference>
<feature type="domain" description="AAA+ ATPase" evidence="9">
    <location>
        <begin position="169"/>
        <end position="374"/>
    </location>
</feature>
<dbReference type="GO" id="GO:0030257">
    <property type="term" value="C:type III protein secretion system complex"/>
    <property type="evidence" value="ECO:0007669"/>
    <property type="project" value="InterPro"/>
</dbReference>
<keyword evidence="7" id="KW-1278">Translocase</keyword>
<evidence type="ECO:0000256" key="1">
    <source>
        <dbReference type="ARBA" id="ARBA00004496"/>
    </source>
</evidence>
<dbReference type="InterPro" id="IPR050053">
    <property type="entry name" value="ATPase_alpha/beta_chains"/>
</dbReference>
<dbReference type="GO" id="GO:0008564">
    <property type="term" value="F:protein-exporting ATPase activity"/>
    <property type="evidence" value="ECO:0007669"/>
    <property type="project" value="UniProtKB-EC"/>
</dbReference>
<keyword evidence="5" id="KW-0067">ATP-binding</keyword>
<keyword evidence="11" id="KW-1185">Reference proteome</keyword>
<dbReference type="PANTHER" id="PTHR15184">
    <property type="entry name" value="ATP SYNTHASE"/>
    <property type="match status" value="1"/>
</dbReference>
<evidence type="ECO:0000313" key="10">
    <source>
        <dbReference type="EMBL" id="AHG62176.1"/>
    </source>
</evidence>
<accession>W0P607</accession>
<keyword evidence="6" id="KW-0653">Protein transport</keyword>
<dbReference type="Gene3D" id="3.40.50.12240">
    <property type="match status" value="1"/>
</dbReference>
<evidence type="ECO:0000256" key="8">
    <source>
        <dbReference type="ARBA" id="ARBA00034006"/>
    </source>
</evidence>
<comment type="catalytic activity">
    <reaction evidence="8">
        <text>ATP + H2O + cellular proteinSide 1 = ADP + phosphate + cellular proteinSide 2.</text>
        <dbReference type="EC" id="7.4.2.8"/>
    </reaction>
</comment>
<dbReference type="Pfam" id="PF18269">
    <property type="entry name" value="T3SS_ATPase_C"/>
    <property type="match status" value="1"/>
</dbReference>
<evidence type="ECO:0000259" key="9">
    <source>
        <dbReference type="SMART" id="SM00382"/>
    </source>
</evidence>
<dbReference type="GO" id="GO:0016887">
    <property type="term" value="F:ATP hydrolysis activity"/>
    <property type="evidence" value="ECO:0007669"/>
    <property type="project" value="InterPro"/>
</dbReference>
<dbReference type="Proteomes" id="UP000019095">
    <property type="component" value="Chromosome"/>
</dbReference>
<dbReference type="NCBIfam" id="TIGR01026">
    <property type="entry name" value="fliI_yscN"/>
    <property type="match status" value="1"/>
</dbReference>
<dbReference type="InterPro" id="IPR040627">
    <property type="entry name" value="T3SS_ATPase_C"/>
</dbReference>
<evidence type="ECO:0000256" key="5">
    <source>
        <dbReference type="ARBA" id="ARBA00022840"/>
    </source>
</evidence>
<dbReference type="PROSITE" id="PS00152">
    <property type="entry name" value="ATPASE_ALPHA_BETA"/>
    <property type="match status" value="1"/>
</dbReference>
<dbReference type="InterPro" id="IPR020003">
    <property type="entry name" value="ATPase_a/bsu_AS"/>
</dbReference>
<dbReference type="InterPro" id="IPR005714">
    <property type="entry name" value="ATPase_T3SS_FliI/YscN"/>
</dbReference>
<evidence type="ECO:0000256" key="3">
    <source>
        <dbReference type="ARBA" id="ARBA00022490"/>
    </source>
</evidence>
<keyword evidence="4" id="KW-0547">Nucleotide-binding</keyword>
<dbReference type="OrthoDB" id="9803053at2"/>
<dbReference type="RefSeq" id="WP_025370772.1">
    <property type="nucleotide sequence ID" value="NZ_CP003915.1"/>
</dbReference>
<protein>
    <submittedName>
        <fullName evidence="10">Putative type III secretion system ATP synthase</fullName>
    </submittedName>
</protein>
<dbReference type="PATRIC" id="fig|1247726.3.peg.79"/>
<gene>
    <name evidence="10" type="ORF">MIM_c00730</name>
</gene>
<evidence type="ECO:0000256" key="4">
    <source>
        <dbReference type="ARBA" id="ARBA00022741"/>
    </source>
</evidence>
<dbReference type="GO" id="GO:0005737">
    <property type="term" value="C:cytoplasm"/>
    <property type="evidence" value="ECO:0007669"/>
    <property type="project" value="UniProtKB-SubCell"/>
</dbReference>
<dbReference type="SMART" id="SM00382">
    <property type="entry name" value="AAA"/>
    <property type="match status" value="1"/>
</dbReference>
<dbReference type="STRING" id="1247726.MIM_c00730"/>
<dbReference type="FunFam" id="3.40.50.12240:FF:000002">
    <property type="entry name" value="Flagellum-specific ATP synthase FliI"/>
    <property type="match status" value="1"/>
</dbReference>